<dbReference type="Proteomes" id="UP000004259">
    <property type="component" value="Unassembled WGS sequence"/>
</dbReference>
<gene>
    <name evidence="1" type="ORF">CUS_4829</name>
</gene>
<dbReference type="STRING" id="246199.CUS_4829"/>
<dbReference type="RefSeq" id="WP_002851358.1">
    <property type="nucleotide sequence ID" value="NZ_ADKM02000102.1"/>
</dbReference>
<proteinExistence type="predicted"/>
<organism evidence="1 2">
    <name type="scientific">Ruminococcus albus 8</name>
    <dbReference type="NCBI Taxonomy" id="246199"/>
    <lineage>
        <taxon>Bacteria</taxon>
        <taxon>Bacillati</taxon>
        <taxon>Bacillota</taxon>
        <taxon>Clostridia</taxon>
        <taxon>Eubacteriales</taxon>
        <taxon>Oscillospiraceae</taxon>
        <taxon>Ruminococcus</taxon>
    </lineage>
</organism>
<accession>E9SEU1</accession>
<evidence type="ECO:0000313" key="2">
    <source>
        <dbReference type="Proteomes" id="UP000004259"/>
    </source>
</evidence>
<evidence type="ECO:0000313" key="1">
    <source>
        <dbReference type="EMBL" id="EGC02212.1"/>
    </source>
</evidence>
<protein>
    <submittedName>
        <fullName evidence="1">Uncharacterized protein</fullName>
    </submittedName>
</protein>
<keyword evidence="2" id="KW-1185">Reference proteome</keyword>
<name>E9SEU1_RUMAL</name>
<dbReference type="AlphaFoldDB" id="E9SEU1"/>
<reference evidence="1 2" key="1">
    <citation type="submission" date="2011-02" db="EMBL/GenBank/DDBJ databases">
        <authorList>
            <person name="Nelson K.E."/>
            <person name="Sutton G."/>
            <person name="Torralba M."/>
            <person name="Durkin S."/>
            <person name="Harkins D."/>
            <person name="Montgomery R."/>
            <person name="Ziemer C."/>
            <person name="Klaassens E."/>
            <person name="Ocuiv P."/>
            <person name="Morrison M."/>
        </authorList>
    </citation>
    <scope>NUCLEOTIDE SEQUENCE [LARGE SCALE GENOMIC DNA]</scope>
    <source>
        <strain evidence="1 2">8</strain>
    </source>
</reference>
<sequence>MTNRLSDIELCCAMMDDIIEFMDFKIKIEDGQFALIDLLGAYWGDIGNDRFSNLDLLLDRLDIYIKDYFFDDMDELLTEKSITELDKWDYTKAGIAFICSERCSKLRAKITPDVYRKVHEKFKETRVPSSEDTRSIIPTGMIFHGELWTGCTVKEYYGEDYFATELQKLYLSGKFYNGIVLDFSDKNILSEYSLYLY</sequence>
<dbReference type="EMBL" id="ADKM02000102">
    <property type="protein sequence ID" value="EGC02212.1"/>
    <property type="molecule type" value="Genomic_DNA"/>
</dbReference>
<comment type="caution">
    <text evidence="1">The sequence shown here is derived from an EMBL/GenBank/DDBJ whole genome shotgun (WGS) entry which is preliminary data.</text>
</comment>